<dbReference type="SUPFAM" id="SSF52833">
    <property type="entry name" value="Thioredoxin-like"/>
    <property type="match status" value="1"/>
</dbReference>
<evidence type="ECO:0000259" key="2">
    <source>
        <dbReference type="PROSITE" id="PS51352"/>
    </source>
</evidence>
<organism evidence="3 4">
    <name type="scientific">Promicromonospora umidemergens</name>
    <dbReference type="NCBI Taxonomy" id="629679"/>
    <lineage>
        <taxon>Bacteria</taxon>
        <taxon>Bacillati</taxon>
        <taxon>Actinomycetota</taxon>
        <taxon>Actinomycetes</taxon>
        <taxon>Micrococcales</taxon>
        <taxon>Promicromonosporaceae</taxon>
        <taxon>Promicromonospora</taxon>
    </lineage>
</organism>
<dbReference type="InterPro" id="IPR013766">
    <property type="entry name" value="Thioredoxin_domain"/>
</dbReference>
<keyword evidence="4" id="KW-1185">Reference proteome</keyword>
<dbReference type="RefSeq" id="WP_253875714.1">
    <property type="nucleotide sequence ID" value="NZ_BAABHM010000022.1"/>
</dbReference>
<reference evidence="4" key="1">
    <citation type="journal article" date="2019" name="Int. J. Syst. Evol. Microbiol.">
        <title>The Global Catalogue of Microorganisms (GCM) 10K type strain sequencing project: providing services to taxonomists for standard genome sequencing and annotation.</title>
        <authorList>
            <consortium name="The Broad Institute Genomics Platform"/>
            <consortium name="The Broad Institute Genome Sequencing Center for Infectious Disease"/>
            <person name="Wu L."/>
            <person name="Ma J."/>
        </authorList>
    </citation>
    <scope>NUCLEOTIDE SEQUENCE [LARGE SCALE GENOMIC DNA]</scope>
    <source>
        <strain evidence="4">JCM 17975</strain>
    </source>
</reference>
<accession>A0ABP8XVI1</accession>
<evidence type="ECO:0000313" key="3">
    <source>
        <dbReference type="EMBL" id="GAA4716074.1"/>
    </source>
</evidence>
<dbReference type="EMBL" id="BAABHM010000022">
    <property type="protein sequence ID" value="GAA4716074.1"/>
    <property type="molecule type" value="Genomic_DNA"/>
</dbReference>
<dbReference type="PROSITE" id="PS51352">
    <property type="entry name" value="THIOREDOXIN_2"/>
    <property type="match status" value="1"/>
</dbReference>
<dbReference type="Pfam" id="PF00578">
    <property type="entry name" value="AhpC-TSA"/>
    <property type="match status" value="1"/>
</dbReference>
<comment type="caution">
    <text evidence="3">The sequence shown here is derived from an EMBL/GenBank/DDBJ whole genome shotgun (WGS) entry which is preliminary data.</text>
</comment>
<dbReference type="Gene3D" id="3.40.30.10">
    <property type="entry name" value="Glutaredoxin"/>
    <property type="match status" value="1"/>
</dbReference>
<dbReference type="InterPro" id="IPR000866">
    <property type="entry name" value="AhpC/TSA"/>
</dbReference>
<proteinExistence type="predicted"/>
<feature type="domain" description="Thioredoxin" evidence="2">
    <location>
        <begin position="20"/>
        <end position="178"/>
    </location>
</feature>
<evidence type="ECO:0000256" key="1">
    <source>
        <dbReference type="SAM" id="MobiDB-lite"/>
    </source>
</evidence>
<feature type="region of interest" description="Disordered" evidence="1">
    <location>
        <begin position="1"/>
        <end position="24"/>
    </location>
</feature>
<name>A0ABP8XVI1_9MICO</name>
<sequence length="187" mass="20656">MTNPNTSGAPQSPTQLQAPPRPRTRAPELVVDLLDGSRWNLAGRRPENFTMIVFYRGLHCPVCRDQLAAIRDSSAELESLGVDVIAISAEDEHRTRRVRDDWDLPALQLGYDLSVQTMRDWGLFVSAASNDNEPAHFSEPAVFLVDAEQEIYYAALTSMPFGRPGLADLLGGIRFVTRTGYPAGGDR</sequence>
<protein>
    <submittedName>
        <fullName evidence="3">Peroxiredoxin-like family protein</fullName>
    </submittedName>
</protein>
<feature type="compositionally biased region" description="Polar residues" evidence="1">
    <location>
        <begin position="1"/>
        <end position="17"/>
    </location>
</feature>
<evidence type="ECO:0000313" key="4">
    <source>
        <dbReference type="Proteomes" id="UP001500843"/>
    </source>
</evidence>
<dbReference type="InterPro" id="IPR036249">
    <property type="entry name" value="Thioredoxin-like_sf"/>
</dbReference>
<dbReference type="CDD" id="cd02970">
    <property type="entry name" value="PRX_like2"/>
    <property type="match status" value="1"/>
</dbReference>
<gene>
    <name evidence="3" type="ORF">GCM10023198_44500</name>
</gene>
<dbReference type="Proteomes" id="UP001500843">
    <property type="component" value="Unassembled WGS sequence"/>
</dbReference>